<feature type="transmembrane region" description="Helical" evidence="1">
    <location>
        <begin position="6"/>
        <end position="23"/>
    </location>
</feature>
<evidence type="ECO:0000259" key="2">
    <source>
        <dbReference type="PROSITE" id="PS50234"/>
    </source>
</evidence>
<keyword evidence="1" id="KW-1133">Transmembrane helix</keyword>
<feature type="transmembrane region" description="Helical" evidence="1">
    <location>
        <begin position="302"/>
        <end position="322"/>
    </location>
</feature>
<organism evidence="3 4">
    <name type="scientific">Alteromonas aquimaris</name>
    <dbReference type="NCBI Taxonomy" id="2998417"/>
    <lineage>
        <taxon>Bacteria</taxon>
        <taxon>Pseudomonadati</taxon>
        <taxon>Pseudomonadota</taxon>
        <taxon>Gammaproteobacteria</taxon>
        <taxon>Alteromonadales</taxon>
        <taxon>Alteromonadaceae</taxon>
        <taxon>Alteromonas/Salinimonas group</taxon>
        <taxon>Alteromonas</taxon>
    </lineage>
</organism>
<dbReference type="PROSITE" id="PS50234">
    <property type="entry name" value="VWFA"/>
    <property type="match status" value="1"/>
</dbReference>
<feature type="domain" description="VWFA" evidence="2">
    <location>
        <begin position="89"/>
        <end position="286"/>
    </location>
</feature>
<evidence type="ECO:0000313" key="3">
    <source>
        <dbReference type="EMBL" id="MCW8107780.1"/>
    </source>
</evidence>
<dbReference type="CDD" id="cd01467">
    <property type="entry name" value="vWA_BatA_type"/>
    <property type="match status" value="1"/>
</dbReference>
<dbReference type="InterPro" id="IPR033881">
    <property type="entry name" value="vWA_BatA_type"/>
</dbReference>
<comment type="caution">
    <text evidence="3">The sequence shown here is derived from an EMBL/GenBank/DDBJ whole genome shotgun (WGS) entry which is preliminary data.</text>
</comment>
<dbReference type="PANTHER" id="PTHR22550:SF18">
    <property type="entry name" value="VWFA DOMAIN-CONTAINING PROTEIN"/>
    <property type="match status" value="1"/>
</dbReference>
<keyword evidence="1" id="KW-0812">Transmembrane</keyword>
<accession>A0ABT3P4T6</accession>
<gene>
    <name evidence="3" type="ORF">OPS25_04615</name>
</gene>
<dbReference type="InterPro" id="IPR036465">
    <property type="entry name" value="vWFA_dom_sf"/>
</dbReference>
<sequence>MLDFAWWWAFFILPLPLLIRWFFPAQNQVDMAALKVPRLMPQHAAPEKLTQNNRVVFIINSLAWLALIIAAAQPRWLGEPVSIPSEGRELMLAVDLSGSMKIDDMQINGQQVNRLTMIKSVLDDFIQRRIGDRLGLILFADTAYVQAPLTYDRETVSTLLNEAVIGLIGEQTAIGDAIGLAVKRFDQKEDTNRVIVLLTDGQNTAGNITPAQAKELAVASNTTVYTIGVGADEMLIQNFFGSRRVNPSQDLDEAMLSDLAESTGGKYFRARDANELNEIYAILDELEPVEGNEQKMRPLTALYYYPLALALLFSTLPALLLLSRNAWQSRPGAAVKMSEG</sequence>
<keyword evidence="4" id="KW-1185">Reference proteome</keyword>
<keyword evidence="1" id="KW-0472">Membrane</keyword>
<dbReference type="InterPro" id="IPR050768">
    <property type="entry name" value="UPF0353/GerABKA_families"/>
</dbReference>
<dbReference type="SUPFAM" id="SSF53300">
    <property type="entry name" value="vWA-like"/>
    <property type="match status" value="1"/>
</dbReference>
<evidence type="ECO:0000313" key="4">
    <source>
        <dbReference type="Proteomes" id="UP001142810"/>
    </source>
</evidence>
<feature type="transmembrane region" description="Helical" evidence="1">
    <location>
        <begin position="55"/>
        <end position="72"/>
    </location>
</feature>
<dbReference type="InterPro" id="IPR002035">
    <property type="entry name" value="VWF_A"/>
</dbReference>
<reference evidence="3" key="1">
    <citation type="submission" date="2022-11" db="EMBL/GenBank/DDBJ databases">
        <title>Alteromonas sp. nov., isolated from sea water of the Qingdao.</title>
        <authorList>
            <person name="Wang Q."/>
        </authorList>
    </citation>
    <scope>NUCLEOTIDE SEQUENCE</scope>
    <source>
        <strain evidence="3">ASW11-7</strain>
    </source>
</reference>
<name>A0ABT3P4T6_9ALTE</name>
<dbReference type="RefSeq" id="WP_265616474.1">
    <property type="nucleotide sequence ID" value="NZ_JAPFRD010000005.1"/>
</dbReference>
<dbReference type="Gene3D" id="3.40.50.410">
    <property type="entry name" value="von Willebrand factor, type A domain"/>
    <property type="match status" value="1"/>
</dbReference>
<proteinExistence type="predicted"/>
<dbReference type="Pfam" id="PF00092">
    <property type="entry name" value="VWA"/>
    <property type="match status" value="1"/>
</dbReference>
<evidence type="ECO:0000256" key="1">
    <source>
        <dbReference type="SAM" id="Phobius"/>
    </source>
</evidence>
<dbReference type="EMBL" id="JAPFRD010000005">
    <property type="protein sequence ID" value="MCW8107780.1"/>
    <property type="molecule type" value="Genomic_DNA"/>
</dbReference>
<dbReference type="PANTHER" id="PTHR22550">
    <property type="entry name" value="SPORE GERMINATION PROTEIN"/>
    <property type="match status" value="1"/>
</dbReference>
<dbReference type="SMART" id="SM00327">
    <property type="entry name" value="VWA"/>
    <property type="match status" value="1"/>
</dbReference>
<dbReference type="Proteomes" id="UP001142810">
    <property type="component" value="Unassembled WGS sequence"/>
</dbReference>
<protein>
    <submittedName>
        <fullName evidence="3">VWA domain-containing protein</fullName>
    </submittedName>
</protein>